<dbReference type="RefSeq" id="WP_157651186.1">
    <property type="nucleotide sequence ID" value="NZ_LODL01000005.1"/>
</dbReference>
<gene>
    <name evidence="1" type="ORF">AT959_02545</name>
</gene>
<dbReference type="AlphaFoldDB" id="A0A133XNR3"/>
<name>A0A133XNR3_9RHOO</name>
<evidence type="ECO:0000313" key="1">
    <source>
        <dbReference type="EMBL" id="KXB32578.1"/>
    </source>
</evidence>
<comment type="caution">
    <text evidence="1">The sequence shown here is derived from an EMBL/GenBank/DDBJ whole genome shotgun (WGS) entry which is preliminary data.</text>
</comment>
<accession>A0A133XNR3</accession>
<keyword evidence="2" id="KW-1185">Reference proteome</keyword>
<organism evidence="1 2">
    <name type="scientific">Dechloromonas denitrificans</name>
    <dbReference type="NCBI Taxonomy" id="281362"/>
    <lineage>
        <taxon>Bacteria</taxon>
        <taxon>Pseudomonadati</taxon>
        <taxon>Pseudomonadota</taxon>
        <taxon>Betaproteobacteria</taxon>
        <taxon>Rhodocyclales</taxon>
        <taxon>Azonexaceae</taxon>
        <taxon>Dechloromonas</taxon>
    </lineage>
</organism>
<protein>
    <submittedName>
        <fullName evidence="1">Uncharacterized protein</fullName>
    </submittedName>
</protein>
<dbReference type="EMBL" id="LODL01000005">
    <property type="protein sequence ID" value="KXB32578.1"/>
    <property type="molecule type" value="Genomic_DNA"/>
</dbReference>
<dbReference type="Proteomes" id="UP000070186">
    <property type="component" value="Unassembled WGS sequence"/>
</dbReference>
<evidence type="ECO:0000313" key="2">
    <source>
        <dbReference type="Proteomes" id="UP000070186"/>
    </source>
</evidence>
<sequence>MAQFKLGTSVVSYRIAERLHEEADQRLAALTDKHKAEIAALNDTIVLNLGERRHSGVRHLFRAYASRLGVGGKVFSKQFVGRGPNCGGNESDGRIDPESGHHFEILRGRTADAFDLAKRHGFLRF</sequence>
<proteinExistence type="predicted"/>
<reference evidence="1 2" key="1">
    <citation type="submission" date="2015-12" db="EMBL/GenBank/DDBJ databases">
        <title>Nitrous oxide reduction kinetics distinguish bacteria harboring typical versus atypical NosZ.</title>
        <authorList>
            <person name="Yoon S."/>
            <person name="Nissen S."/>
            <person name="Park D."/>
            <person name="Sanford R.A."/>
            <person name="Loeffler F.E."/>
        </authorList>
    </citation>
    <scope>NUCLEOTIDE SEQUENCE [LARGE SCALE GENOMIC DNA]</scope>
    <source>
        <strain evidence="1 2">ATCC BAA-841</strain>
    </source>
</reference>